<proteinExistence type="predicted"/>
<protein>
    <submittedName>
        <fullName evidence="2">Uncharacterized protein</fullName>
    </submittedName>
</protein>
<name>A0ABP0NRD0_9DINO</name>
<gene>
    <name evidence="2" type="ORF">CCMP2556_LOCUS32135</name>
</gene>
<feature type="non-terminal residue" evidence="2">
    <location>
        <position position="1"/>
    </location>
</feature>
<feature type="compositionally biased region" description="Polar residues" evidence="1">
    <location>
        <begin position="49"/>
        <end position="63"/>
    </location>
</feature>
<accession>A0ABP0NRD0</accession>
<dbReference type="EMBL" id="CAXAMN010022000">
    <property type="protein sequence ID" value="CAK9065342.1"/>
    <property type="molecule type" value="Genomic_DNA"/>
</dbReference>
<comment type="caution">
    <text evidence="2">The sequence shown here is derived from an EMBL/GenBank/DDBJ whole genome shotgun (WGS) entry which is preliminary data.</text>
</comment>
<dbReference type="Proteomes" id="UP001642484">
    <property type="component" value="Unassembled WGS sequence"/>
</dbReference>
<feature type="region of interest" description="Disordered" evidence="1">
    <location>
        <begin position="29"/>
        <end position="74"/>
    </location>
</feature>
<evidence type="ECO:0000256" key="1">
    <source>
        <dbReference type="SAM" id="MobiDB-lite"/>
    </source>
</evidence>
<evidence type="ECO:0000313" key="3">
    <source>
        <dbReference type="Proteomes" id="UP001642484"/>
    </source>
</evidence>
<keyword evidence="3" id="KW-1185">Reference proteome</keyword>
<organism evidence="2 3">
    <name type="scientific">Durusdinium trenchii</name>
    <dbReference type="NCBI Taxonomy" id="1381693"/>
    <lineage>
        <taxon>Eukaryota</taxon>
        <taxon>Sar</taxon>
        <taxon>Alveolata</taxon>
        <taxon>Dinophyceae</taxon>
        <taxon>Suessiales</taxon>
        <taxon>Symbiodiniaceae</taxon>
        <taxon>Durusdinium</taxon>
    </lineage>
</organism>
<evidence type="ECO:0000313" key="2">
    <source>
        <dbReference type="EMBL" id="CAK9065342.1"/>
    </source>
</evidence>
<sequence length="74" mass="8932">HAVQWIRFMNDYLVLMSELNYKVRQLTEENKKTRKSHAQRCLDRELQDRQSQTPTHYNRTTTPARYARHALESA</sequence>
<reference evidence="2 3" key="1">
    <citation type="submission" date="2024-02" db="EMBL/GenBank/DDBJ databases">
        <authorList>
            <person name="Chen Y."/>
            <person name="Shah S."/>
            <person name="Dougan E. K."/>
            <person name="Thang M."/>
            <person name="Chan C."/>
        </authorList>
    </citation>
    <scope>NUCLEOTIDE SEQUENCE [LARGE SCALE GENOMIC DNA]</scope>
</reference>